<proteinExistence type="predicted"/>
<dbReference type="Proteomes" id="UP000799755">
    <property type="component" value="Unassembled WGS sequence"/>
</dbReference>
<gene>
    <name evidence="1" type="ORF">BDR25DRAFT_396728</name>
</gene>
<organism evidence="1 2">
    <name type="scientific">Lindgomyces ingoldianus</name>
    <dbReference type="NCBI Taxonomy" id="673940"/>
    <lineage>
        <taxon>Eukaryota</taxon>
        <taxon>Fungi</taxon>
        <taxon>Dikarya</taxon>
        <taxon>Ascomycota</taxon>
        <taxon>Pezizomycotina</taxon>
        <taxon>Dothideomycetes</taxon>
        <taxon>Pleosporomycetidae</taxon>
        <taxon>Pleosporales</taxon>
        <taxon>Lindgomycetaceae</taxon>
        <taxon>Lindgomyces</taxon>
    </lineage>
</organism>
<accession>A0ACB6QC65</accession>
<keyword evidence="2" id="KW-1185">Reference proteome</keyword>
<comment type="caution">
    <text evidence="1">The sequence shown here is derived from an EMBL/GenBank/DDBJ whole genome shotgun (WGS) entry which is preliminary data.</text>
</comment>
<evidence type="ECO:0000313" key="1">
    <source>
        <dbReference type="EMBL" id="KAF2464506.1"/>
    </source>
</evidence>
<sequence>MLQLVKISVIQMTQQKIPRDSSISVNAISRPFQGLLLVPRFGFRSGKESYINEEIQELLVGMNEEWEGNVFPNHLGSTKMGSKKNLNHMPWIGETEWQGHEPRQENVCITNRIAFGTTPVVCIRQFGAHWLNRNRPFKLECYHFSLVAPNEEWLHRGRLGLDDCADAEGRKAGVSWRRAQVGVKRVEPRTGTCPDYSRNRAQGKGENACATVTRHDMKKQPKPRARHPQKTVDKLQNREPDSDAIAAIACMRRCRNIEEIREKFSRPHRVREFQALHAKDHTVAPLLAGPVIVGVAASRYTLMPSLT</sequence>
<name>A0ACB6QC65_9PLEO</name>
<protein>
    <submittedName>
        <fullName evidence="1">Uncharacterized protein</fullName>
    </submittedName>
</protein>
<evidence type="ECO:0000313" key="2">
    <source>
        <dbReference type="Proteomes" id="UP000799755"/>
    </source>
</evidence>
<reference evidence="1" key="1">
    <citation type="journal article" date="2020" name="Stud. Mycol.">
        <title>101 Dothideomycetes genomes: a test case for predicting lifestyles and emergence of pathogens.</title>
        <authorList>
            <person name="Haridas S."/>
            <person name="Albert R."/>
            <person name="Binder M."/>
            <person name="Bloem J."/>
            <person name="Labutti K."/>
            <person name="Salamov A."/>
            <person name="Andreopoulos B."/>
            <person name="Baker S."/>
            <person name="Barry K."/>
            <person name="Bills G."/>
            <person name="Bluhm B."/>
            <person name="Cannon C."/>
            <person name="Castanera R."/>
            <person name="Culley D."/>
            <person name="Daum C."/>
            <person name="Ezra D."/>
            <person name="Gonzalez J."/>
            <person name="Henrissat B."/>
            <person name="Kuo A."/>
            <person name="Liang C."/>
            <person name="Lipzen A."/>
            <person name="Lutzoni F."/>
            <person name="Magnuson J."/>
            <person name="Mondo S."/>
            <person name="Nolan M."/>
            <person name="Ohm R."/>
            <person name="Pangilinan J."/>
            <person name="Park H.-J."/>
            <person name="Ramirez L."/>
            <person name="Alfaro M."/>
            <person name="Sun H."/>
            <person name="Tritt A."/>
            <person name="Yoshinaga Y."/>
            <person name="Zwiers L.-H."/>
            <person name="Turgeon B."/>
            <person name="Goodwin S."/>
            <person name="Spatafora J."/>
            <person name="Crous P."/>
            <person name="Grigoriev I."/>
        </authorList>
    </citation>
    <scope>NUCLEOTIDE SEQUENCE</scope>
    <source>
        <strain evidence="1">ATCC 200398</strain>
    </source>
</reference>
<dbReference type="EMBL" id="MU003536">
    <property type="protein sequence ID" value="KAF2464506.1"/>
    <property type="molecule type" value="Genomic_DNA"/>
</dbReference>